<gene>
    <name evidence="1" type="ORF">EGYM00163_LOCUS30087</name>
    <name evidence="2" type="ORF">EGYM00163_LOCUS30088</name>
</gene>
<dbReference type="AlphaFoldDB" id="A0A6T2C7A6"/>
<reference evidence="1" key="1">
    <citation type="submission" date="2021-01" db="EMBL/GenBank/DDBJ databases">
        <authorList>
            <person name="Corre E."/>
            <person name="Pelletier E."/>
            <person name="Niang G."/>
            <person name="Scheremetjew M."/>
            <person name="Finn R."/>
            <person name="Kale V."/>
            <person name="Holt S."/>
            <person name="Cochrane G."/>
            <person name="Meng A."/>
            <person name="Brown T."/>
            <person name="Cohen L."/>
        </authorList>
    </citation>
    <scope>NUCLEOTIDE SEQUENCE</scope>
    <source>
        <strain evidence="1">CCMP1594</strain>
    </source>
</reference>
<sequence length="166" mass="16803">MPQPKGWSCCAVQCSAVQRGWVALHAPNLIKSSPVMSAGVRCCFAVGEDCEPEGALDNGGCTGGARGVLCRLVGGRGFEGCSGAEDRGGLLRSGRGLQAGAEVSRNRHESQRAYKSKALVVTPVMHIPSRGVAAGACQGGSATMCGAAGQCGVLPWISWCGPGAAD</sequence>
<protein>
    <submittedName>
        <fullName evidence="1">Uncharacterized protein</fullName>
    </submittedName>
</protein>
<name>A0A6T2C7A6_9EUGL</name>
<dbReference type="EMBL" id="HBJA01086315">
    <property type="protein sequence ID" value="CAE0818920.1"/>
    <property type="molecule type" value="Transcribed_RNA"/>
</dbReference>
<accession>A0A6T2C7A6</accession>
<evidence type="ECO:0000313" key="2">
    <source>
        <dbReference type="EMBL" id="CAE0818920.1"/>
    </source>
</evidence>
<evidence type="ECO:0000313" key="1">
    <source>
        <dbReference type="EMBL" id="CAE0818919.1"/>
    </source>
</evidence>
<dbReference type="EMBL" id="HBJA01086314">
    <property type="protein sequence ID" value="CAE0818919.1"/>
    <property type="molecule type" value="Transcribed_RNA"/>
</dbReference>
<proteinExistence type="predicted"/>
<organism evidence="1">
    <name type="scientific">Eutreptiella gymnastica</name>
    <dbReference type="NCBI Taxonomy" id="73025"/>
    <lineage>
        <taxon>Eukaryota</taxon>
        <taxon>Discoba</taxon>
        <taxon>Euglenozoa</taxon>
        <taxon>Euglenida</taxon>
        <taxon>Spirocuta</taxon>
        <taxon>Euglenophyceae</taxon>
        <taxon>Eutreptiales</taxon>
        <taxon>Eutreptiaceae</taxon>
        <taxon>Eutreptiella</taxon>
    </lineage>
</organism>